<dbReference type="KEGG" id="blac:94352975"/>
<dbReference type="Proteomes" id="UP000294530">
    <property type="component" value="Unassembled WGS sequence"/>
</dbReference>
<protein>
    <submittedName>
        <fullName evidence="1">Uncharacterized protein</fullName>
    </submittedName>
</protein>
<dbReference type="EMBL" id="SHOA02000013">
    <property type="protein sequence ID" value="TDH67661.1"/>
    <property type="molecule type" value="Genomic_DNA"/>
</dbReference>
<sequence>MKLTSTLLFELKMREICVNCSEQLSATGRAGTSVVERSIAAIGFALRIMYHQSVVALDFTTTPFYRSEKISKCVVGTIGLLME</sequence>
<evidence type="ECO:0000313" key="2">
    <source>
        <dbReference type="Proteomes" id="UP000294530"/>
    </source>
</evidence>
<dbReference type="AlphaFoldDB" id="A0A976FJM3"/>
<dbReference type="RefSeq" id="XP_067817160.1">
    <property type="nucleotide sequence ID" value="XM_067967304.1"/>
</dbReference>
<gene>
    <name evidence="1" type="ORF">CCR75_009262</name>
</gene>
<accession>A0A976FJM3</accession>
<keyword evidence="2" id="KW-1185">Reference proteome</keyword>
<name>A0A976FJM3_BRELC</name>
<reference evidence="1 2" key="1">
    <citation type="journal article" date="2021" name="Genome Biol.">
        <title>AFLAP: assembly-free linkage analysis pipeline using k-mers from genome sequencing data.</title>
        <authorList>
            <person name="Fletcher K."/>
            <person name="Zhang L."/>
            <person name="Gil J."/>
            <person name="Han R."/>
            <person name="Cavanaugh K."/>
            <person name="Michelmore R."/>
        </authorList>
    </citation>
    <scope>NUCLEOTIDE SEQUENCE [LARGE SCALE GENOMIC DNA]</scope>
    <source>
        <strain evidence="1 2">SF5</strain>
    </source>
</reference>
<dbReference type="GeneID" id="94352975"/>
<evidence type="ECO:0000313" key="1">
    <source>
        <dbReference type="EMBL" id="TDH67661.1"/>
    </source>
</evidence>
<proteinExistence type="predicted"/>
<comment type="caution">
    <text evidence="1">The sequence shown here is derived from an EMBL/GenBank/DDBJ whole genome shotgun (WGS) entry which is preliminary data.</text>
</comment>
<organism evidence="1 2">
    <name type="scientific">Bremia lactucae</name>
    <name type="common">Lettuce downy mildew</name>
    <dbReference type="NCBI Taxonomy" id="4779"/>
    <lineage>
        <taxon>Eukaryota</taxon>
        <taxon>Sar</taxon>
        <taxon>Stramenopiles</taxon>
        <taxon>Oomycota</taxon>
        <taxon>Peronosporomycetes</taxon>
        <taxon>Peronosporales</taxon>
        <taxon>Peronosporaceae</taxon>
        <taxon>Bremia</taxon>
    </lineage>
</organism>